<keyword evidence="3" id="KW-1185">Reference proteome</keyword>
<dbReference type="Proteomes" id="UP000011058">
    <property type="component" value="Chromosome"/>
</dbReference>
<dbReference type="Pfam" id="PF13349">
    <property type="entry name" value="DUF4097"/>
    <property type="match status" value="1"/>
</dbReference>
<dbReference type="PATRIC" id="fig|1166018.3.peg.3864"/>
<accession>I0K7M1</accession>
<dbReference type="KEGG" id="fae:FAES_2115"/>
<dbReference type="AlphaFoldDB" id="I0K7M1"/>
<proteinExistence type="predicted"/>
<dbReference type="EMBL" id="HE796683">
    <property type="protein sequence ID" value="CCH00124.1"/>
    <property type="molecule type" value="Genomic_DNA"/>
</dbReference>
<reference evidence="2 3" key="1">
    <citation type="journal article" date="2012" name="J. Bacteriol.">
        <title>Genome Sequence of Fibrella aestuarina BUZ 2T, a Filamentous Marine Bacterium.</title>
        <authorList>
            <person name="Filippini M."/>
            <person name="Qi W."/>
            <person name="Blom J."/>
            <person name="Goesmann A."/>
            <person name="Smits T.H."/>
            <person name="Bagheri H.C."/>
        </authorList>
    </citation>
    <scope>NUCLEOTIDE SEQUENCE [LARGE SCALE GENOMIC DNA]</scope>
    <source>
        <strain evidence="3">BUZ 2T</strain>
    </source>
</reference>
<dbReference type="eggNOG" id="COG3595">
    <property type="taxonomic scope" value="Bacteria"/>
</dbReference>
<name>I0K7M1_9BACT</name>
<dbReference type="PANTHER" id="PTHR34094:SF1">
    <property type="entry name" value="PROTEIN FAM185A"/>
    <property type="match status" value="1"/>
</dbReference>
<dbReference type="HOGENOM" id="CLU_064050_0_0_10"/>
<gene>
    <name evidence="2" type="ORF">FAES_2115</name>
</gene>
<evidence type="ECO:0000313" key="3">
    <source>
        <dbReference type="Proteomes" id="UP000011058"/>
    </source>
</evidence>
<dbReference type="InterPro" id="IPR025164">
    <property type="entry name" value="Toastrack_DUF4097"/>
</dbReference>
<protein>
    <recommendedName>
        <fullName evidence="1">DUF4097 domain-containing protein</fullName>
    </recommendedName>
</protein>
<dbReference type="STRING" id="1166018.FAES_2115"/>
<sequence>MNASQTHSPMSLLRTFLLLTTTLTAAILLSVACSPAISGILTDDRDSKPYKTQTFTGINAVRAQTSGGSLTVEGGNGAEARLEMYVRSSNWNGRDELSREEIEDRLRDYEINIRQDGGTLVATAKSKRDGSWWNNRNALSISFKFFTPRRVNTDLNTSGGSIQISHLDGKQRFETSGGSLRLVDLKGDIAGRTSGGSIKLDGCRERVDVETSGGSIEASNSNGNLTLETSGGSLRLMGLNGMIKARTSGGSINGDQIDGELQTSTSGGSIRIRNMAGSIDANTSGGSVEVNLTRVDKFVTLGTSAGSVRVQMPMNKGMDLELDGNRVSAPLSNFSGTADKDRIVGKINGGGIPVKLTASAGNVYLNQN</sequence>
<organism evidence="2 3">
    <name type="scientific">Fibrella aestuarina BUZ 2</name>
    <dbReference type="NCBI Taxonomy" id="1166018"/>
    <lineage>
        <taxon>Bacteria</taxon>
        <taxon>Pseudomonadati</taxon>
        <taxon>Bacteroidota</taxon>
        <taxon>Cytophagia</taxon>
        <taxon>Cytophagales</taxon>
        <taxon>Spirosomataceae</taxon>
        <taxon>Fibrella</taxon>
    </lineage>
</organism>
<evidence type="ECO:0000259" key="1">
    <source>
        <dbReference type="Pfam" id="PF13349"/>
    </source>
</evidence>
<feature type="domain" description="DUF4097" evidence="1">
    <location>
        <begin position="208"/>
        <end position="365"/>
    </location>
</feature>
<dbReference type="PANTHER" id="PTHR34094">
    <property type="match status" value="1"/>
</dbReference>
<evidence type="ECO:0000313" key="2">
    <source>
        <dbReference type="EMBL" id="CCH00124.1"/>
    </source>
</evidence>